<dbReference type="AlphaFoldDB" id="A0A195EGG1"/>
<reference evidence="1 2" key="1">
    <citation type="submission" date="2015-09" db="EMBL/GenBank/DDBJ databases">
        <title>Trachymyrmex cornetzi WGS genome.</title>
        <authorList>
            <person name="Nygaard S."/>
            <person name="Hu H."/>
            <person name="Boomsma J."/>
            <person name="Zhang G."/>
        </authorList>
    </citation>
    <scope>NUCLEOTIDE SEQUENCE [LARGE SCALE GENOMIC DNA]</scope>
    <source>
        <strain evidence="1">Tcor2-1</strain>
        <tissue evidence="1">Whole body</tissue>
    </source>
</reference>
<keyword evidence="2" id="KW-1185">Reference proteome</keyword>
<proteinExistence type="predicted"/>
<gene>
    <name evidence="1" type="ORF">ALC57_03684</name>
</gene>
<protein>
    <submittedName>
        <fullName evidence="1">Uncharacterized protein</fullName>
    </submittedName>
</protein>
<sequence length="85" mass="9560">MTELDLRAKHASTQGVKPFSKLSEVVSRATFGPQTSARELFSALCLDLSLPEVSNCFREKSHGTKKYIIAGRDWCTNVVRSSRQW</sequence>
<evidence type="ECO:0000313" key="1">
    <source>
        <dbReference type="EMBL" id="KYN27340.1"/>
    </source>
</evidence>
<organism evidence="1 2">
    <name type="scientific">Trachymyrmex cornetzi</name>
    <dbReference type="NCBI Taxonomy" id="471704"/>
    <lineage>
        <taxon>Eukaryota</taxon>
        <taxon>Metazoa</taxon>
        <taxon>Ecdysozoa</taxon>
        <taxon>Arthropoda</taxon>
        <taxon>Hexapoda</taxon>
        <taxon>Insecta</taxon>
        <taxon>Pterygota</taxon>
        <taxon>Neoptera</taxon>
        <taxon>Endopterygota</taxon>
        <taxon>Hymenoptera</taxon>
        <taxon>Apocrita</taxon>
        <taxon>Aculeata</taxon>
        <taxon>Formicoidea</taxon>
        <taxon>Formicidae</taxon>
        <taxon>Myrmicinae</taxon>
        <taxon>Trachymyrmex</taxon>
    </lineage>
</organism>
<dbReference type="Proteomes" id="UP000078492">
    <property type="component" value="Unassembled WGS sequence"/>
</dbReference>
<evidence type="ECO:0000313" key="2">
    <source>
        <dbReference type="Proteomes" id="UP000078492"/>
    </source>
</evidence>
<dbReference type="EMBL" id="KQ978957">
    <property type="protein sequence ID" value="KYN27340.1"/>
    <property type="molecule type" value="Genomic_DNA"/>
</dbReference>
<accession>A0A195EGG1</accession>
<name>A0A195EGG1_9HYME</name>